<protein>
    <recommendedName>
        <fullName evidence="3">Secreted protein</fullName>
    </recommendedName>
</protein>
<reference evidence="1 2" key="1">
    <citation type="submission" date="2019-06" db="EMBL/GenBank/DDBJ databases">
        <title>Draft genome sequence of Corynebacterium striatum NBRC 15291.</title>
        <authorList>
            <person name="Miura T."/>
            <person name="Furukawa M."/>
            <person name="Shimamura M."/>
            <person name="Ohyama Y."/>
            <person name="Yamazoe A."/>
            <person name="Kawasaki H."/>
        </authorList>
    </citation>
    <scope>NUCLEOTIDE SEQUENCE [LARGE SCALE GENOMIC DNA]</scope>
    <source>
        <strain evidence="1 2">NBRC 15291</strain>
    </source>
</reference>
<evidence type="ECO:0000313" key="2">
    <source>
        <dbReference type="Proteomes" id="UP000315234"/>
    </source>
</evidence>
<accession>A0ABC9ZPU4</accession>
<dbReference type="AlphaFoldDB" id="A0ABC9ZPU4"/>
<evidence type="ECO:0000313" key="1">
    <source>
        <dbReference type="EMBL" id="GEA44109.1"/>
    </source>
</evidence>
<dbReference type="Proteomes" id="UP000315234">
    <property type="component" value="Unassembled WGS sequence"/>
</dbReference>
<sequence>MATVSRSVLSSSSTGVGVSVSVLSAAGFSSTGGGPGLAMQEVKTHMDAIKVAALSFCTEGLPFLVELALL</sequence>
<gene>
    <name evidence="1" type="ORF">Cst04h_22790</name>
</gene>
<organism evidence="1 2">
    <name type="scientific">Corynebacterium striatum</name>
    <dbReference type="NCBI Taxonomy" id="43770"/>
    <lineage>
        <taxon>Bacteria</taxon>
        <taxon>Bacillati</taxon>
        <taxon>Actinomycetota</taxon>
        <taxon>Actinomycetes</taxon>
        <taxon>Mycobacteriales</taxon>
        <taxon>Corynebacteriaceae</taxon>
        <taxon>Corynebacterium</taxon>
    </lineage>
</organism>
<name>A0ABC9ZPU4_CORST</name>
<evidence type="ECO:0008006" key="3">
    <source>
        <dbReference type="Google" id="ProtNLM"/>
    </source>
</evidence>
<comment type="caution">
    <text evidence="1">The sequence shown here is derived from an EMBL/GenBank/DDBJ whole genome shotgun (WGS) entry which is preliminary data.</text>
</comment>
<dbReference type="EMBL" id="BJLD01000002">
    <property type="protein sequence ID" value="GEA44109.1"/>
    <property type="molecule type" value="Genomic_DNA"/>
</dbReference>
<proteinExistence type="predicted"/>